<keyword evidence="5 12" id="KW-0812">Transmembrane</keyword>
<sequence length="347" mass="37977">MGFYWRFSFNEPIGSWFQTRMYLIRIIAVLTLLTSLALPVQADDPVPSNADDKAAEKVTTTGEVEHGHGEEAKGLPKRAPLLFYGIGGDAKTDKVGPLAVTNSMLVMFVVAIGIILVAQAATRRAQLIPAGLQNFVEWLVESLYGFFEGIVGPELVKKTFWFFATVFILILFSNWVGLIPGLGTIGWAAPGHHNEHITQPLLRGVNADLNMTLSMAAIFMVLWLVWCIGEVGVKGFVGHLFNVTGHGAGFFGIFLVVVFIFVGLIEVVSIGVRPVALTFRLYGNVFAGENMLETVMKLGGPYFGWLAVLPFYFLEILVGLVQALVFALLTSVFTALMCEHHEEGNAH</sequence>
<dbReference type="Pfam" id="PF00119">
    <property type="entry name" value="ATP-synt_A"/>
    <property type="match status" value="1"/>
</dbReference>
<evidence type="ECO:0008006" key="14">
    <source>
        <dbReference type="Google" id="ProtNLM"/>
    </source>
</evidence>
<evidence type="ECO:0000256" key="12">
    <source>
        <dbReference type="SAM" id="Phobius"/>
    </source>
</evidence>
<feature type="transmembrane region" description="Helical" evidence="12">
    <location>
        <begin position="160"/>
        <end position="189"/>
    </location>
</feature>
<dbReference type="EMBL" id="UINC01013192">
    <property type="protein sequence ID" value="SVA57156.1"/>
    <property type="molecule type" value="Genomic_DNA"/>
</dbReference>
<dbReference type="Gene3D" id="1.20.120.220">
    <property type="entry name" value="ATP synthase, F0 complex, subunit A"/>
    <property type="match status" value="1"/>
</dbReference>
<keyword evidence="3" id="KW-0813">Transport</keyword>
<organism evidence="13">
    <name type="scientific">marine metagenome</name>
    <dbReference type="NCBI Taxonomy" id="408172"/>
    <lineage>
        <taxon>unclassified sequences</taxon>
        <taxon>metagenomes</taxon>
        <taxon>ecological metagenomes</taxon>
    </lineage>
</organism>
<evidence type="ECO:0000256" key="11">
    <source>
        <dbReference type="SAM" id="MobiDB-lite"/>
    </source>
</evidence>
<feature type="region of interest" description="Disordered" evidence="11">
    <location>
        <begin position="47"/>
        <end position="72"/>
    </location>
</feature>
<dbReference type="InterPro" id="IPR045082">
    <property type="entry name" value="ATP_syn_F0_a_bact/chloroplast"/>
</dbReference>
<evidence type="ECO:0000256" key="6">
    <source>
        <dbReference type="ARBA" id="ARBA00022781"/>
    </source>
</evidence>
<gene>
    <name evidence="13" type="ORF">METZ01_LOCUS110010</name>
</gene>
<evidence type="ECO:0000256" key="9">
    <source>
        <dbReference type="ARBA" id="ARBA00023136"/>
    </source>
</evidence>
<keyword evidence="10" id="KW-0066">ATP synthesis</keyword>
<evidence type="ECO:0000256" key="5">
    <source>
        <dbReference type="ARBA" id="ARBA00022692"/>
    </source>
</evidence>
<name>A0A381WX89_9ZZZZ</name>
<evidence type="ECO:0000256" key="3">
    <source>
        <dbReference type="ARBA" id="ARBA00022448"/>
    </source>
</evidence>
<feature type="transmembrane region" description="Helical" evidence="12">
    <location>
        <begin position="98"/>
        <end position="118"/>
    </location>
</feature>
<dbReference type="InterPro" id="IPR000568">
    <property type="entry name" value="ATP_synth_F0_asu"/>
</dbReference>
<evidence type="ECO:0000256" key="2">
    <source>
        <dbReference type="ARBA" id="ARBA00006810"/>
    </source>
</evidence>
<protein>
    <recommendedName>
        <fullName evidence="14">F-ATPase subunit 6</fullName>
    </recommendedName>
</protein>
<dbReference type="GO" id="GO:0005886">
    <property type="term" value="C:plasma membrane"/>
    <property type="evidence" value="ECO:0007669"/>
    <property type="project" value="TreeGrafter"/>
</dbReference>
<dbReference type="AlphaFoldDB" id="A0A381WX89"/>
<keyword evidence="7 12" id="KW-1133">Transmembrane helix</keyword>
<dbReference type="PANTHER" id="PTHR42823">
    <property type="entry name" value="ATP SYNTHASE SUBUNIT A, CHLOROPLASTIC"/>
    <property type="match status" value="1"/>
</dbReference>
<dbReference type="GO" id="GO:0042777">
    <property type="term" value="P:proton motive force-driven plasma membrane ATP synthesis"/>
    <property type="evidence" value="ECO:0007669"/>
    <property type="project" value="TreeGrafter"/>
</dbReference>
<dbReference type="InterPro" id="IPR023011">
    <property type="entry name" value="ATP_synth_F0_asu_AS"/>
</dbReference>
<keyword evidence="9 12" id="KW-0472">Membrane</keyword>
<evidence type="ECO:0000256" key="4">
    <source>
        <dbReference type="ARBA" id="ARBA00022547"/>
    </source>
</evidence>
<evidence type="ECO:0000313" key="13">
    <source>
        <dbReference type="EMBL" id="SVA57156.1"/>
    </source>
</evidence>
<dbReference type="PROSITE" id="PS00449">
    <property type="entry name" value="ATPASE_A"/>
    <property type="match status" value="1"/>
</dbReference>
<feature type="transmembrane region" description="Helical" evidence="12">
    <location>
        <begin position="302"/>
        <end position="329"/>
    </location>
</feature>
<comment type="subcellular location">
    <subcellularLocation>
        <location evidence="1">Membrane</location>
        <topology evidence="1">Multi-pass membrane protein</topology>
    </subcellularLocation>
</comment>
<keyword evidence="6" id="KW-0375">Hydrogen ion transport</keyword>
<proteinExistence type="inferred from homology"/>
<feature type="transmembrane region" description="Helical" evidence="12">
    <location>
        <begin position="209"/>
        <end position="229"/>
    </location>
</feature>
<dbReference type="InterPro" id="IPR035908">
    <property type="entry name" value="F0_ATP_A_sf"/>
</dbReference>
<feature type="compositionally biased region" description="Basic and acidic residues" evidence="11">
    <location>
        <begin position="63"/>
        <end position="72"/>
    </location>
</feature>
<keyword evidence="8" id="KW-0406">Ion transport</keyword>
<dbReference type="PANTHER" id="PTHR42823:SF3">
    <property type="entry name" value="ATP SYNTHASE SUBUNIT A, CHLOROPLASTIC"/>
    <property type="match status" value="1"/>
</dbReference>
<accession>A0A381WX89</accession>
<keyword evidence="4" id="KW-0138">CF(0)</keyword>
<evidence type="ECO:0000256" key="7">
    <source>
        <dbReference type="ARBA" id="ARBA00022989"/>
    </source>
</evidence>
<comment type="similarity">
    <text evidence="2">Belongs to the ATPase A chain family.</text>
</comment>
<evidence type="ECO:0000256" key="8">
    <source>
        <dbReference type="ARBA" id="ARBA00023065"/>
    </source>
</evidence>
<evidence type="ECO:0000256" key="1">
    <source>
        <dbReference type="ARBA" id="ARBA00004141"/>
    </source>
</evidence>
<dbReference type="HAMAP" id="MF_01393">
    <property type="entry name" value="ATP_synth_a_bact"/>
    <property type="match status" value="1"/>
</dbReference>
<evidence type="ECO:0000256" key="10">
    <source>
        <dbReference type="ARBA" id="ARBA00023310"/>
    </source>
</evidence>
<dbReference type="SUPFAM" id="SSF81336">
    <property type="entry name" value="F1F0 ATP synthase subunit A"/>
    <property type="match status" value="1"/>
</dbReference>
<dbReference type="GO" id="GO:0045259">
    <property type="term" value="C:proton-transporting ATP synthase complex"/>
    <property type="evidence" value="ECO:0007669"/>
    <property type="project" value="UniProtKB-KW"/>
</dbReference>
<feature type="transmembrane region" description="Helical" evidence="12">
    <location>
        <begin position="250"/>
        <end position="272"/>
    </location>
</feature>
<reference evidence="13" key="1">
    <citation type="submission" date="2018-05" db="EMBL/GenBank/DDBJ databases">
        <authorList>
            <person name="Lanie J.A."/>
            <person name="Ng W.-L."/>
            <person name="Kazmierczak K.M."/>
            <person name="Andrzejewski T.M."/>
            <person name="Davidsen T.M."/>
            <person name="Wayne K.J."/>
            <person name="Tettelin H."/>
            <person name="Glass J.I."/>
            <person name="Rusch D."/>
            <person name="Podicherti R."/>
            <person name="Tsui H.-C.T."/>
            <person name="Winkler M.E."/>
        </authorList>
    </citation>
    <scope>NUCLEOTIDE SEQUENCE</scope>
</reference>
<dbReference type="GO" id="GO:0046933">
    <property type="term" value="F:proton-transporting ATP synthase activity, rotational mechanism"/>
    <property type="evidence" value="ECO:0007669"/>
    <property type="project" value="TreeGrafter"/>
</dbReference>